<reference evidence="1 2" key="1">
    <citation type="submission" date="2016-11" db="EMBL/GenBank/DDBJ databases">
        <title>The macronuclear genome of Stentor coeruleus: a giant cell with tiny introns.</title>
        <authorList>
            <person name="Slabodnick M."/>
            <person name="Ruby J.G."/>
            <person name="Reiff S.B."/>
            <person name="Swart E.C."/>
            <person name="Gosai S."/>
            <person name="Prabakaran S."/>
            <person name="Witkowska E."/>
            <person name="Larue G.E."/>
            <person name="Fisher S."/>
            <person name="Freeman R.M."/>
            <person name="Gunawardena J."/>
            <person name="Chu W."/>
            <person name="Stover N.A."/>
            <person name="Gregory B.D."/>
            <person name="Nowacki M."/>
            <person name="Derisi J."/>
            <person name="Roy S.W."/>
            <person name="Marshall W.F."/>
            <person name="Sood P."/>
        </authorList>
    </citation>
    <scope>NUCLEOTIDE SEQUENCE [LARGE SCALE GENOMIC DNA]</scope>
    <source>
        <strain evidence="1">WM001</strain>
    </source>
</reference>
<protein>
    <recommendedName>
        <fullName evidence="3">MD-2-related lipid-recognition domain-containing protein</fullName>
    </recommendedName>
</protein>
<gene>
    <name evidence="1" type="ORF">SteCoe_13078</name>
</gene>
<dbReference type="Proteomes" id="UP000187209">
    <property type="component" value="Unassembled WGS sequence"/>
</dbReference>
<dbReference type="EMBL" id="MPUH01000232">
    <property type="protein sequence ID" value="OMJ85599.1"/>
    <property type="molecule type" value="Genomic_DNA"/>
</dbReference>
<proteinExistence type="predicted"/>
<evidence type="ECO:0000313" key="1">
    <source>
        <dbReference type="EMBL" id="OMJ85599.1"/>
    </source>
</evidence>
<dbReference type="AlphaFoldDB" id="A0A1R2C9B7"/>
<name>A0A1R2C9B7_9CILI</name>
<organism evidence="1 2">
    <name type="scientific">Stentor coeruleus</name>
    <dbReference type="NCBI Taxonomy" id="5963"/>
    <lineage>
        <taxon>Eukaryota</taxon>
        <taxon>Sar</taxon>
        <taxon>Alveolata</taxon>
        <taxon>Ciliophora</taxon>
        <taxon>Postciliodesmatophora</taxon>
        <taxon>Heterotrichea</taxon>
        <taxon>Heterotrichida</taxon>
        <taxon>Stentoridae</taxon>
        <taxon>Stentor</taxon>
    </lineage>
</organism>
<sequence>MMNFFLSFSLINASINPSVSEYSDLNPSLSQEVGQSCGATNIYYIYDVDIEPWPPTPGLYAQMNMTGIFLQNADVQEVILGTCYNGMVWNYNSIQVGYPYNFGDEAIFLIGIVFPTQPGNYINNIQLSTNVHISCWQYSYTLS</sequence>
<keyword evidence="2" id="KW-1185">Reference proteome</keyword>
<evidence type="ECO:0000313" key="2">
    <source>
        <dbReference type="Proteomes" id="UP000187209"/>
    </source>
</evidence>
<evidence type="ECO:0008006" key="3">
    <source>
        <dbReference type="Google" id="ProtNLM"/>
    </source>
</evidence>
<accession>A0A1R2C9B7</accession>
<comment type="caution">
    <text evidence="1">The sequence shown here is derived from an EMBL/GenBank/DDBJ whole genome shotgun (WGS) entry which is preliminary data.</text>
</comment>